<dbReference type="OrthoDB" id="6444357at2"/>
<evidence type="ECO:0008006" key="4">
    <source>
        <dbReference type="Google" id="ProtNLM"/>
    </source>
</evidence>
<organism evidence="2 3">
    <name type="scientific">Buttiauxella agrestis ATCC 33320</name>
    <dbReference type="NCBI Taxonomy" id="1006004"/>
    <lineage>
        <taxon>Bacteria</taxon>
        <taxon>Pseudomonadati</taxon>
        <taxon>Pseudomonadota</taxon>
        <taxon>Gammaproteobacteria</taxon>
        <taxon>Enterobacterales</taxon>
        <taxon>Enterobacteriaceae</taxon>
        <taxon>Buttiauxella</taxon>
    </lineage>
</organism>
<reference evidence="2 3" key="1">
    <citation type="submission" date="2014-05" db="EMBL/GenBank/DDBJ databases">
        <title>ATOL: Assembling a taxonomically balanced genome-scale reconstruction of the evolutionary history of the Enterobacteriaceae.</title>
        <authorList>
            <person name="Plunkett G.III."/>
            <person name="Neeno-Eckwall E.C."/>
            <person name="Glasner J.D."/>
            <person name="Perna N.T."/>
        </authorList>
    </citation>
    <scope>NUCLEOTIDE SEQUENCE [LARGE SCALE GENOMIC DNA]</scope>
    <source>
        <strain evidence="2 3">ATCC 33320</strain>
    </source>
</reference>
<gene>
    <name evidence="2" type="ORF">GBAG_4155</name>
</gene>
<dbReference type="EMBL" id="JMPI01000073">
    <property type="protein sequence ID" value="KFC76913.1"/>
    <property type="molecule type" value="Genomic_DNA"/>
</dbReference>
<keyword evidence="1" id="KW-0732">Signal</keyword>
<keyword evidence="3" id="KW-1185">Reference proteome</keyword>
<evidence type="ECO:0000313" key="3">
    <source>
        <dbReference type="Proteomes" id="UP000028653"/>
    </source>
</evidence>
<evidence type="ECO:0000256" key="1">
    <source>
        <dbReference type="SAM" id="SignalP"/>
    </source>
</evidence>
<dbReference type="eggNOG" id="ENOG502ZWII">
    <property type="taxonomic scope" value="Bacteria"/>
</dbReference>
<feature type="signal peptide" evidence="1">
    <location>
        <begin position="1"/>
        <end position="21"/>
    </location>
</feature>
<protein>
    <recommendedName>
        <fullName evidence="4">Lipoprotein</fullName>
    </recommendedName>
</protein>
<dbReference type="RefSeq" id="WP_034499839.1">
    <property type="nucleotide sequence ID" value="NZ_JMPI01000073.1"/>
</dbReference>
<dbReference type="Proteomes" id="UP000028653">
    <property type="component" value="Unassembled WGS sequence"/>
</dbReference>
<sequence>MSKLHLIFVPCFFCLSACTFLSPKAEFIPENEVLKQATVNTPYRFKIDILGGPVFRGVDRKAGSIIPADSGISVRYCQLPEEEIKDMKPMDSNNYNCVELYGTPTKPGLLKINISSGMYGHMFAPGSYFSKDYTLTVVNP</sequence>
<evidence type="ECO:0000313" key="2">
    <source>
        <dbReference type="EMBL" id="KFC76913.1"/>
    </source>
</evidence>
<comment type="caution">
    <text evidence="2">The sequence shown here is derived from an EMBL/GenBank/DDBJ whole genome shotgun (WGS) entry which is preliminary data.</text>
</comment>
<proteinExistence type="predicted"/>
<name>A0A085FZL8_9ENTR</name>
<dbReference type="STRING" id="1006004.GBAG_4155"/>
<dbReference type="AlphaFoldDB" id="A0A085FZL8"/>
<feature type="chain" id="PRO_5001790582" description="Lipoprotein" evidence="1">
    <location>
        <begin position="22"/>
        <end position="140"/>
    </location>
</feature>
<accession>A0A085FZL8</accession>